<gene>
    <name evidence="3" type="ORF">FHX75_121263</name>
</gene>
<feature type="transmembrane region" description="Helical" evidence="2">
    <location>
        <begin position="37"/>
        <end position="58"/>
    </location>
</feature>
<dbReference type="OrthoDB" id="3405970at2"/>
<accession>A0A561WFT4</accession>
<reference evidence="3 4" key="1">
    <citation type="submission" date="2019-06" db="EMBL/GenBank/DDBJ databases">
        <title>Sequencing the genomes of 1000 actinobacteria strains.</title>
        <authorList>
            <person name="Klenk H.-P."/>
        </authorList>
    </citation>
    <scope>NUCLEOTIDE SEQUENCE [LARGE SCALE GENOMIC DNA]</scope>
    <source>
        <strain evidence="3 4">DSM 102131</strain>
    </source>
</reference>
<keyword evidence="2" id="KW-0472">Membrane</keyword>
<comment type="caution">
    <text evidence="3">The sequence shown here is derived from an EMBL/GenBank/DDBJ whole genome shotgun (WGS) entry which is preliminary data.</text>
</comment>
<evidence type="ECO:0000313" key="3">
    <source>
        <dbReference type="EMBL" id="TWG22730.1"/>
    </source>
</evidence>
<proteinExistence type="predicted"/>
<keyword evidence="4" id="KW-1185">Reference proteome</keyword>
<organism evidence="3 4">
    <name type="scientific">Micromonospora palomenae</name>
    <dbReference type="NCBI Taxonomy" id="1461247"/>
    <lineage>
        <taxon>Bacteria</taxon>
        <taxon>Bacillati</taxon>
        <taxon>Actinomycetota</taxon>
        <taxon>Actinomycetes</taxon>
        <taxon>Micromonosporales</taxon>
        <taxon>Micromonosporaceae</taxon>
        <taxon>Micromonospora</taxon>
    </lineage>
</organism>
<dbReference type="RefSeq" id="WP_154941184.1">
    <property type="nucleotide sequence ID" value="NZ_VIXA01000002.1"/>
</dbReference>
<dbReference type="Proteomes" id="UP000319927">
    <property type="component" value="Unassembled WGS sequence"/>
</dbReference>
<keyword evidence="2" id="KW-0812">Transmembrane</keyword>
<evidence type="ECO:0008006" key="5">
    <source>
        <dbReference type="Google" id="ProtNLM"/>
    </source>
</evidence>
<dbReference type="AlphaFoldDB" id="A0A561WFT4"/>
<sequence length="285" mass="29944">MPDPLFADLYRDTEHLSWAPTDQVRRRGRQRIRRTRIAAGLASVVAVAVVAGGVAALAGGRDAAPLPVTPGTGSPTPTSTPSTTPGPTRSPGTPSRPDDASPSRPPQTSSRPTTSAADPAIPTAAMLQNGDGPSGYRVAGGDIDGDWNLAFSAAGCTRADHPLFRLDARAERGRRLSGGPDRMVLQRVERLAPRDADRYLGLVRDRVDSCGGESVTLTVVASGFAGEESVLVRVRYTSGGEALHLFVRQGDLVSELWQKGLTDPAASRELGRDAARRLCAGTDSC</sequence>
<dbReference type="EMBL" id="VIXA01000002">
    <property type="protein sequence ID" value="TWG22730.1"/>
    <property type="molecule type" value="Genomic_DNA"/>
</dbReference>
<evidence type="ECO:0000256" key="1">
    <source>
        <dbReference type="SAM" id="MobiDB-lite"/>
    </source>
</evidence>
<feature type="compositionally biased region" description="Low complexity" evidence="1">
    <location>
        <begin position="60"/>
        <end position="95"/>
    </location>
</feature>
<evidence type="ECO:0000313" key="4">
    <source>
        <dbReference type="Proteomes" id="UP000319927"/>
    </source>
</evidence>
<protein>
    <recommendedName>
        <fullName evidence="5">PknH-like protein</fullName>
    </recommendedName>
</protein>
<name>A0A561WFT4_9ACTN</name>
<feature type="compositionally biased region" description="Low complexity" evidence="1">
    <location>
        <begin position="102"/>
        <end position="117"/>
    </location>
</feature>
<feature type="region of interest" description="Disordered" evidence="1">
    <location>
        <begin position="60"/>
        <end position="119"/>
    </location>
</feature>
<evidence type="ECO:0000256" key="2">
    <source>
        <dbReference type="SAM" id="Phobius"/>
    </source>
</evidence>
<keyword evidence="2" id="KW-1133">Transmembrane helix</keyword>